<proteinExistence type="predicted"/>
<dbReference type="Pfam" id="PF00069">
    <property type="entry name" value="Pkinase"/>
    <property type="match status" value="1"/>
</dbReference>
<keyword evidence="6 7" id="KW-0808">Transferase</keyword>
<evidence type="ECO:0000256" key="3">
    <source>
        <dbReference type="PROSITE-ProRule" id="PRU10141"/>
    </source>
</evidence>
<evidence type="ECO:0000256" key="1">
    <source>
        <dbReference type="ARBA" id="ARBA00022741"/>
    </source>
</evidence>
<dbReference type="InterPro" id="IPR011009">
    <property type="entry name" value="Kinase-like_dom_sf"/>
</dbReference>
<dbReference type="Gene3D" id="1.10.510.10">
    <property type="entry name" value="Transferase(Phosphotransferase) domain 1"/>
    <property type="match status" value="1"/>
</dbReference>
<sequence>MRPGIFSMELVRTPHHWAAFLGNNGFSLNRCVGNGSFGDVYAVTKLTTGCVCAVKRLVARRKISEDRYTMAEIRALIDLRHPNIIGLEEVLLCDRLACIVMEYARGGNLEQFTSKKGGRLKNSFIRTAFLQIVAAVEFCHGQGVAHRDLNPTNVLIFSDQLVKLADFGLCVLCVDADTGSEILCSDYLGQDAYLAPEVKLYKPFSGKPADIWSLGCVLYFMLLASNPPKNDSELLEKFEGLPCTEPSSASFRQRCIFVVRSLCQAEVSKRLDITMIGTLPIWDT</sequence>
<organism evidence="5 6">
    <name type="scientific">Aplysia californica</name>
    <name type="common">California sea hare</name>
    <dbReference type="NCBI Taxonomy" id="6500"/>
    <lineage>
        <taxon>Eukaryota</taxon>
        <taxon>Metazoa</taxon>
        <taxon>Spiralia</taxon>
        <taxon>Lophotrochozoa</taxon>
        <taxon>Mollusca</taxon>
        <taxon>Gastropoda</taxon>
        <taxon>Heterobranchia</taxon>
        <taxon>Euthyneura</taxon>
        <taxon>Tectipleura</taxon>
        <taxon>Aplysiida</taxon>
        <taxon>Aplysioidea</taxon>
        <taxon>Aplysiidae</taxon>
        <taxon>Aplysia</taxon>
    </lineage>
</organism>
<feature type="domain" description="Protein kinase" evidence="4">
    <location>
        <begin position="26"/>
        <end position="282"/>
    </location>
</feature>
<dbReference type="Proteomes" id="UP000694888">
    <property type="component" value="Unplaced"/>
</dbReference>
<dbReference type="InterPro" id="IPR017441">
    <property type="entry name" value="Protein_kinase_ATP_BS"/>
</dbReference>
<name>A0ABM0JKH6_APLCA</name>
<dbReference type="RefSeq" id="XP_005095841.1">
    <property type="nucleotide sequence ID" value="XM_005095784.3"/>
</dbReference>
<dbReference type="GO" id="GO:0016301">
    <property type="term" value="F:kinase activity"/>
    <property type="evidence" value="ECO:0007669"/>
    <property type="project" value="UniProtKB-KW"/>
</dbReference>
<protein>
    <submittedName>
        <fullName evidence="6 7">CBL-interacting protein kinase 16</fullName>
    </submittedName>
</protein>
<feature type="binding site" evidence="3">
    <location>
        <position position="55"/>
    </location>
    <ligand>
        <name>ATP</name>
        <dbReference type="ChEBI" id="CHEBI:30616"/>
    </ligand>
</feature>
<dbReference type="InterPro" id="IPR000719">
    <property type="entry name" value="Prot_kinase_dom"/>
</dbReference>
<accession>A0ABM0JKH6</accession>
<reference evidence="6 7" key="1">
    <citation type="submission" date="2025-05" db="UniProtKB">
        <authorList>
            <consortium name="RefSeq"/>
        </authorList>
    </citation>
    <scope>IDENTIFICATION</scope>
</reference>
<dbReference type="GeneID" id="101856505"/>
<dbReference type="PANTHER" id="PTHR24346">
    <property type="entry name" value="MAP/MICROTUBULE AFFINITY-REGULATING KINASE"/>
    <property type="match status" value="1"/>
</dbReference>
<keyword evidence="1 3" id="KW-0547">Nucleotide-binding</keyword>
<dbReference type="PROSITE" id="PS00107">
    <property type="entry name" value="PROTEIN_KINASE_ATP"/>
    <property type="match status" value="1"/>
</dbReference>
<dbReference type="RefSeq" id="XP_005095842.1">
    <property type="nucleotide sequence ID" value="XM_005095785.3"/>
</dbReference>
<evidence type="ECO:0000259" key="4">
    <source>
        <dbReference type="PROSITE" id="PS50011"/>
    </source>
</evidence>
<keyword evidence="5" id="KW-1185">Reference proteome</keyword>
<dbReference type="CDD" id="cd00180">
    <property type="entry name" value="PKc"/>
    <property type="match status" value="1"/>
</dbReference>
<gene>
    <name evidence="6 7" type="primary">LOC101856505</name>
</gene>
<keyword evidence="6 7" id="KW-0418">Kinase</keyword>
<evidence type="ECO:0000313" key="7">
    <source>
        <dbReference type="RefSeq" id="XP_005095842.1"/>
    </source>
</evidence>
<keyword evidence="2 3" id="KW-0067">ATP-binding</keyword>
<evidence type="ECO:0000313" key="6">
    <source>
        <dbReference type="RefSeq" id="XP_005095841.1"/>
    </source>
</evidence>
<dbReference type="PANTHER" id="PTHR24346:SF30">
    <property type="entry name" value="MATERNAL EMBRYONIC LEUCINE ZIPPER KINASE"/>
    <property type="match status" value="1"/>
</dbReference>
<evidence type="ECO:0000313" key="5">
    <source>
        <dbReference type="Proteomes" id="UP000694888"/>
    </source>
</evidence>
<dbReference type="SUPFAM" id="SSF56112">
    <property type="entry name" value="Protein kinase-like (PK-like)"/>
    <property type="match status" value="1"/>
</dbReference>
<dbReference type="PROSITE" id="PS50011">
    <property type="entry name" value="PROTEIN_KINASE_DOM"/>
    <property type="match status" value="1"/>
</dbReference>
<evidence type="ECO:0000256" key="2">
    <source>
        <dbReference type="ARBA" id="ARBA00022840"/>
    </source>
</evidence>